<dbReference type="SUPFAM" id="SSF54695">
    <property type="entry name" value="POZ domain"/>
    <property type="match status" value="1"/>
</dbReference>
<gene>
    <name evidence="3" type="ORF">MCHLO_06591</name>
</gene>
<evidence type="ECO:0000256" key="1">
    <source>
        <dbReference type="SAM" id="MobiDB-lite"/>
    </source>
</evidence>
<dbReference type="EMBL" id="DF845418">
    <property type="protein sequence ID" value="GAT49267.1"/>
    <property type="molecule type" value="Genomic_DNA"/>
</dbReference>
<evidence type="ECO:0000259" key="2">
    <source>
        <dbReference type="PROSITE" id="PS50097"/>
    </source>
</evidence>
<sequence length="329" mass="37775">MSSYPAEPRAQKRRREGDSDDETTTIERSRRHWFDDGNIILQVESTQFRVNKGVLAMHSSGFRDMFTVPLPLDEPLVEGCPVVSLPGDSSEEWTYLLDAIYPKECFQPPPTIPQVSAILRLSNKYDIPAFRKEMVRRLRAHFPSSFADYNDSWEHIQKPSPAVSREYFALLVGCVREVGLDVVLPCLYCVMIPTFFDMNGNLIHSPTRNLDLVDENRLLKASLKFARLQEKSPHIRWCLPTRNIVPCDACPRKDLCRSLAKNLLPELAIWLTPLSVLQPWRNMWSAGLCESCVKVARAAYVDAQKGIWAELPSFFSLPDWEELRSRDYD</sequence>
<dbReference type="Proteomes" id="UP000815677">
    <property type="component" value="Unassembled WGS sequence"/>
</dbReference>
<feature type="region of interest" description="Disordered" evidence="1">
    <location>
        <begin position="1"/>
        <end position="25"/>
    </location>
</feature>
<dbReference type="InterPro" id="IPR000210">
    <property type="entry name" value="BTB/POZ_dom"/>
</dbReference>
<dbReference type="InterPro" id="IPR011333">
    <property type="entry name" value="SKP1/BTB/POZ_sf"/>
</dbReference>
<reference evidence="3" key="1">
    <citation type="submission" date="2014-09" db="EMBL/GenBank/DDBJ databases">
        <title>Genome sequence of the luminous mushroom Mycena chlorophos for searching fungal bioluminescence genes.</title>
        <authorList>
            <person name="Tanaka Y."/>
            <person name="Kasuga D."/>
            <person name="Oba Y."/>
            <person name="Hase S."/>
            <person name="Sato K."/>
            <person name="Oba Y."/>
            <person name="Sakakibara Y."/>
        </authorList>
    </citation>
    <scope>NUCLEOTIDE SEQUENCE</scope>
</reference>
<proteinExistence type="predicted"/>
<organism evidence="3 4">
    <name type="scientific">Mycena chlorophos</name>
    <name type="common">Agaric fungus</name>
    <name type="synonym">Agaricus chlorophos</name>
    <dbReference type="NCBI Taxonomy" id="658473"/>
    <lineage>
        <taxon>Eukaryota</taxon>
        <taxon>Fungi</taxon>
        <taxon>Dikarya</taxon>
        <taxon>Basidiomycota</taxon>
        <taxon>Agaricomycotina</taxon>
        <taxon>Agaricomycetes</taxon>
        <taxon>Agaricomycetidae</taxon>
        <taxon>Agaricales</taxon>
        <taxon>Marasmiineae</taxon>
        <taxon>Mycenaceae</taxon>
        <taxon>Mycena</taxon>
    </lineage>
</organism>
<evidence type="ECO:0000313" key="4">
    <source>
        <dbReference type="Proteomes" id="UP000815677"/>
    </source>
</evidence>
<dbReference type="SMART" id="SM00225">
    <property type="entry name" value="BTB"/>
    <property type="match status" value="1"/>
</dbReference>
<name>A0ABQ0LFF7_MYCCL</name>
<keyword evidence="4" id="KW-1185">Reference proteome</keyword>
<evidence type="ECO:0000313" key="3">
    <source>
        <dbReference type="EMBL" id="GAT49267.1"/>
    </source>
</evidence>
<protein>
    <recommendedName>
        <fullName evidence="2">BTB domain-containing protein</fullName>
    </recommendedName>
</protein>
<feature type="domain" description="BTB" evidence="2">
    <location>
        <begin position="37"/>
        <end position="109"/>
    </location>
</feature>
<dbReference type="CDD" id="cd18186">
    <property type="entry name" value="BTB_POZ_ZBTB_KLHL-like"/>
    <property type="match status" value="1"/>
</dbReference>
<accession>A0ABQ0LFF7</accession>
<dbReference type="PROSITE" id="PS50097">
    <property type="entry name" value="BTB"/>
    <property type="match status" value="1"/>
</dbReference>
<dbReference type="Gene3D" id="3.30.710.10">
    <property type="entry name" value="Potassium Channel Kv1.1, Chain A"/>
    <property type="match status" value="1"/>
</dbReference>
<dbReference type="Pfam" id="PF00651">
    <property type="entry name" value="BTB"/>
    <property type="match status" value="1"/>
</dbReference>